<dbReference type="EMBL" id="LFZX01000270">
    <property type="protein sequence ID" value="KNC65531.1"/>
    <property type="molecule type" value="Genomic_DNA"/>
</dbReference>
<evidence type="ECO:0000313" key="2">
    <source>
        <dbReference type="Proteomes" id="UP000036850"/>
    </source>
</evidence>
<sequence>TDRSELNPEKAPDGAFSFTNPQLLVADSKLTQQYPPYYSVINRVQFDCKTHGLCQTCLNI</sequence>
<dbReference type="Proteomes" id="UP000036850">
    <property type="component" value="Unassembled WGS sequence"/>
</dbReference>
<name>A0A0L0EMB9_9GAMM</name>
<comment type="caution">
    <text evidence="1">The sequence shown here is derived from an EMBL/GenBank/DDBJ whole genome shotgun (WGS) entry which is preliminary data.</text>
</comment>
<dbReference type="AlphaFoldDB" id="A0A0L0EMB9"/>
<proteinExistence type="predicted"/>
<gene>
    <name evidence="1" type="ORF">AC626_22525</name>
</gene>
<reference evidence="2" key="1">
    <citation type="submission" date="2015-07" db="EMBL/GenBank/DDBJ databases">
        <title>Draft genome sequence of a Pseudoalteromonas rubra strain, OCN096, isolated from Kaneohe Bay, Oahu, Hawaii.</title>
        <authorList>
            <person name="Beurmann S."/>
            <person name="Ushijima B."/>
            <person name="Belcaid M."/>
            <person name="Callahan S.M."/>
            <person name="Aeby G.S."/>
        </authorList>
    </citation>
    <scope>NUCLEOTIDE SEQUENCE [LARGE SCALE GENOMIC DNA]</scope>
    <source>
        <strain evidence="2">OCN096</strain>
    </source>
</reference>
<dbReference type="PATRIC" id="fig|43658.6.peg.2780"/>
<organism evidence="1 2">
    <name type="scientific">Pseudoalteromonas rubra</name>
    <dbReference type="NCBI Taxonomy" id="43658"/>
    <lineage>
        <taxon>Bacteria</taxon>
        <taxon>Pseudomonadati</taxon>
        <taxon>Pseudomonadota</taxon>
        <taxon>Gammaproteobacteria</taxon>
        <taxon>Alteromonadales</taxon>
        <taxon>Pseudoalteromonadaceae</taxon>
        <taxon>Pseudoalteromonas</taxon>
    </lineage>
</organism>
<protein>
    <submittedName>
        <fullName evidence="1">Uncharacterized protein</fullName>
    </submittedName>
</protein>
<feature type="non-terminal residue" evidence="1">
    <location>
        <position position="1"/>
    </location>
</feature>
<accession>A0A0L0EMB9</accession>
<evidence type="ECO:0000313" key="1">
    <source>
        <dbReference type="EMBL" id="KNC65531.1"/>
    </source>
</evidence>